<dbReference type="PIRSF" id="PIRSF006102">
    <property type="entry name" value="NQR_DE"/>
    <property type="match status" value="1"/>
</dbReference>
<dbReference type="OrthoDB" id="9782945at2"/>
<dbReference type="HAMAP" id="MF_00478">
    <property type="entry name" value="RsxE_RnfE"/>
    <property type="match status" value="1"/>
</dbReference>
<dbReference type="NCBIfam" id="NF009070">
    <property type="entry name" value="PRK12405.1"/>
    <property type="match status" value="1"/>
</dbReference>
<sequence length="236" mass="24842">MNGHGTIANELGVNGLWKQNPALIQMLGLCPTLAVSTSFVNAVSLGLATVVVMMIASTAVAVLRHVIPREIRIPVFILIIAGLVTVVDLLMNAYLHSLYLVLGIFVPLIVTNCIVLARVEAFAAKNRPDYAGLDALMMGLGLVWVLALIGAIREIIGQGTLFAGIEWIVPSWSAITLFGDASQGFLLAMLPPGAFIVLGFLVAAHNALTAWQKARTKKRTLAASAPAAPTPIGGEA</sequence>
<dbReference type="RefSeq" id="WP_119335561.1">
    <property type="nucleotide sequence ID" value="NZ_AP018558.1"/>
</dbReference>
<keyword evidence="8" id="KW-0997">Cell inner membrane</keyword>
<name>A0A2Z6E043_HYDTE</name>
<dbReference type="EC" id="7.-.-.-" evidence="8"/>
<keyword evidence="4 8" id="KW-1278">Translocase</keyword>
<comment type="function">
    <text evidence="8">Part of a membrane-bound complex that couples electron transfer with translocation of ions across the membrane.</text>
</comment>
<feature type="transmembrane region" description="Helical" evidence="8">
    <location>
        <begin position="100"/>
        <end position="119"/>
    </location>
</feature>
<keyword evidence="3 8" id="KW-0812">Transmembrane</keyword>
<feature type="transmembrane region" description="Helical" evidence="8">
    <location>
        <begin position="42"/>
        <end position="63"/>
    </location>
</feature>
<protein>
    <recommendedName>
        <fullName evidence="8">Ion-translocating oxidoreductase complex subunit E</fullName>
        <ecNumber evidence="8">7.-.-.-</ecNumber>
    </recommendedName>
    <alternativeName>
        <fullName evidence="8">Rnf electron transport complex subunit E</fullName>
    </alternativeName>
</protein>
<dbReference type="InterPro" id="IPR003667">
    <property type="entry name" value="NqrDE/RnfAE"/>
</dbReference>
<comment type="subcellular location">
    <subcellularLocation>
        <location evidence="8">Cell inner membrane</location>
        <topology evidence="8">Multi-pass membrane protein</topology>
    </subcellularLocation>
    <subcellularLocation>
        <location evidence="1">Endomembrane system</location>
        <topology evidence="1">Multi-pass membrane protein</topology>
    </subcellularLocation>
</comment>
<comment type="subunit">
    <text evidence="8">The complex is composed of six subunits: RnfA, RnfB, RnfC, RnfD, RnfE and RnfG.</text>
</comment>
<dbReference type="GO" id="GO:0012505">
    <property type="term" value="C:endomembrane system"/>
    <property type="evidence" value="ECO:0007669"/>
    <property type="project" value="UniProtKB-SubCell"/>
</dbReference>
<dbReference type="Proteomes" id="UP000262004">
    <property type="component" value="Chromosome"/>
</dbReference>
<feature type="transmembrane region" description="Helical" evidence="8">
    <location>
        <begin position="185"/>
        <end position="208"/>
    </location>
</feature>
<dbReference type="EMBL" id="AP018558">
    <property type="protein sequence ID" value="BBD77862.1"/>
    <property type="molecule type" value="Genomic_DNA"/>
</dbReference>
<keyword evidence="6 8" id="KW-1133">Transmembrane helix</keyword>
<keyword evidence="7 8" id="KW-0472">Membrane</keyword>
<evidence type="ECO:0000256" key="3">
    <source>
        <dbReference type="ARBA" id="ARBA00022692"/>
    </source>
</evidence>
<accession>A0A2Z6E043</accession>
<feature type="transmembrane region" description="Helical" evidence="8">
    <location>
        <begin position="75"/>
        <end position="94"/>
    </location>
</feature>
<keyword evidence="2 8" id="KW-0813">Transport</keyword>
<organism evidence="9 10">
    <name type="scientific">Hydrogenophilus thermoluteolus</name>
    <name type="common">Pseudomonas hydrogenothermophila</name>
    <dbReference type="NCBI Taxonomy" id="297"/>
    <lineage>
        <taxon>Bacteria</taxon>
        <taxon>Pseudomonadati</taxon>
        <taxon>Pseudomonadota</taxon>
        <taxon>Hydrogenophilia</taxon>
        <taxon>Hydrogenophilales</taxon>
        <taxon>Hydrogenophilaceae</taxon>
        <taxon>Hydrogenophilus</taxon>
    </lineage>
</organism>
<dbReference type="KEGG" id="htl:HPTL_1602"/>
<evidence type="ECO:0000256" key="7">
    <source>
        <dbReference type="ARBA" id="ARBA00023136"/>
    </source>
</evidence>
<reference evidence="9 10" key="1">
    <citation type="submission" date="2018-04" db="EMBL/GenBank/DDBJ databases">
        <title>Complete genome sequence of Hydrogenophilus thermoluteolus TH-1.</title>
        <authorList>
            <person name="Arai H."/>
        </authorList>
    </citation>
    <scope>NUCLEOTIDE SEQUENCE [LARGE SCALE GENOMIC DNA]</scope>
    <source>
        <strain evidence="9 10">TH-1</strain>
    </source>
</reference>
<proteinExistence type="inferred from homology"/>
<evidence type="ECO:0000256" key="1">
    <source>
        <dbReference type="ARBA" id="ARBA00004127"/>
    </source>
</evidence>
<dbReference type="NCBIfam" id="TIGR01948">
    <property type="entry name" value="rnfE"/>
    <property type="match status" value="1"/>
</dbReference>
<dbReference type="InterPro" id="IPR010968">
    <property type="entry name" value="RnfE"/>
</dbReference>
<keyword evidence="5 8" id="KW-0249">Electron transport</keyword>
<feature type="transmembrane region" description="Helical" evidence="8">
    <location>
        <begin position="131"/>
        <end position="152"/>
    </location>
</feature>
<evidence type="ECO:0000256" key="2">
    <source>
        <dbReference type="ARBA" id="ARBA00022448"/>
    </source>
</evidence>
<evidence type="ECO:0000256" key="6">
    <source>
        <dbReference type="ARBA" id="ARBA00022989"/>
    </source>
</evidence>
<dbReference type="GO" id="GO:0022900">
    <property type="term" value="P:electron transport chain"/>
    <property type="evidence" value="ECO:0007669"/>
    <property type="project" value="UniProtKB-UniRule"/>
</dbReference>
<evidence type="ECO:0000313" key="10">
    <source>
        <dbReference type="Proteomes" id="UP000262004"/>
    </source>
</evidence>
<keyword evidence="8" id="KW-1003">Cell membrane</keyword>
<dbReference type="AlphaFoldDB" id="A0A2Z6E043"/>
<evidence type="ECO:0000313" key="9">
    <source>
        <dbReference type="EMBL" id="BBD77862.1"/>
    </source>
</evidence>
<dbReference type="GO" id="GO:0005886">
    <property type="term" value="C:plasma membrane"/>
    <property type="evidence" value="ECO:0007669"/>
    <property type="project" value="UniProtKB-SubCell"/>
</dbReference>
<dbReference type="PANTHER" id="PTHR30586:SF0">
    <property type="entry name" value="ION-TRANSLOCATING OXIDOREDUCTASE COMPLEX SUBUNIT E"/>
    <property type="match status" value="1"/>
</dbReference>
<keyword evidence="10" id="KW-1185">Reference proteome</keyword>
<evidence type="ECO:0000256" key="4">
    <source>
        <dbReference type="ARBA" id="ARBA00022967"/>
    </source>
</evidence>
<evidence type="ECO:0000256" key="8">
    <source>
        <dbReference type="HAMAP-Rule" id="MF_00478"/>
    </source>
</evidence>
<comment type="similarity">
    <text evidence="8">Belongs to the NqrDE/RnfAE family.</text>
</comment>
<dbReference type="PANTHER" id="PTHR30586">
    <property type="entry name" value="ELECTRON TRANSPORT COMPLEX PROTEIN RNFE"/>
    <property type="match status" value="1"/>
</dbReference>
<evidence type="ECO:0000256" key="5">
    <source>
        <dbReference type="ARBA" id="ARBA00022982"/>
    </source>
</evidence>
<gene>
    <name evidence="8 9" type="primary">rnfE</name>
    <name evidence="9" type="ORF">HPTL_1602</name>
</gene>
<dbReference type="Pfam" id="PF02508">
    <property type="entry name" value="Rnf-Nqr"/>
    <property type="match status" value="1"/>
</dbReference>